<evidence type="ECO:0000313" key="2">
    <source>
        <dbReference type="EMBL" id="KAB1647823.1"/>
    </source>
</evidence>
<evidence type="ECO:0000313" key="3">
    <source>
        <dbReference type="Proteomes" id="UP000431744"/>
    </source>
</evidence>
<accession>A0A6H9WB46</accession>
<keyword evidence="1" id="KW-0472">Membrane</keyword>
<dbReference type="RefSeq" id="WP_158029716.1">
    <property type="nucleotide sequence ID" value="NZ_BMHG01000001.1"/>
</dbReference>
<dbReference type="Proteomes" id="UP000431744">
    <property type="component" value="Unassembled WGS sequence"/>
</dbReference>
<evidence type="ECO:0000256" key="1">
    <source>
        <dbReference type="SAM" id="Phobius"/>
    </source>
</evidence>
<keyword evidence="1" id="KW-0812">Transmembrane</keyword>
<dbReference type="AlphaFoldDB" id="A0A6H9WB46"/>
<feature type="transmembrane region" description="Helical" evidence="1">
    <location>
        <begin position="20"/>
        <end position="46"/>
    </location>
</feature>
<feature type="transmembrane region" description="Helical" evidence="1">
    <location>
        <begin position="52"/>
        <end position="71"/>
    </location>
</feature>
<dbReference type="EMBL" id="WBJY01000003">
    <property type="protein sequence ID" value="KAB1647823.1"/>
    <property type="molecule type" value="Genomic_DNA"/>
</dbReference>
<organism evidence="2 3">
    <name type="scientific">Pseudoclavibacter endophyticus</name>
    <dbReference type="NCBI Taxonomy" id="1778590"/>
    <lineage>
        <taxon>Bacteria</taxon>
        <taxon>Bacillati</taxon>
        <taxon>Actinomycetota</taxon>
        <taxon>Actinomycetes</taxon>
        <taxon>Micrococcales</taxon>
        <taxon>Microbacteriaceae</taxon>
        <taxon>Pseudoclavibacter</taxon>
    </lineage>
</organism>
<sequence>MRPQHDANGRLQETEPYAKYLVWLAPVAAVVSLVAGTGFAISFAWAGDTGGVIVTLVVLAIALLNCWVGFVQARRALRSDRLDAEGRRGDGRD</sequence>
<evidence type="ECO:0008006" key="4">
    <source>
        <dbReference type="Google" id="ProtNLM"/>
    </source>
</evidence>
<proteinExistence type="predicted"/>
<protein>
    <recommendedName>
        <fullName evidence="4">UsfY protein</fullName>
    </recommendedName>
</protein>
<keyword evidence="1" id="KW-1133">Transmembrane helix</keyword>
<comment type="caution">
    <text evidence="2">The sequence shown here is derived from an EMBL/GenBank/DDBJ whole genome shotgun (WGS) entry which is preliminary data.</text>
</comment>
<reference evidence="2 3" key="1">
    <citation type="submission" date="2019-09" db="EMBL/GenBank/DDBJ databases">
        <title>Phylogeny of genus Pseudoclavibacter and closely related genus.</title>
        <authorList>
            <person name="Li Y."/>
        </authorList>
    </citation>
    <scope>NUCLEOTIDE SEQUENCE [LARGE SCALE GENOMIC DNA]</scope>
    <source>
        <strain evidence="2 3">EGI 60007</strain>
    </source>
</reference>
<keyword evidence="3" id="KW-1185">Reference proteome</keyword>
<gene>
    <name evidence="2" type="ORF">F8O04_12445</name>
</gene>
<name>A0A6H9WB46_9MICO</name>